<dbReference type="InterPro" id="IPR007243">
    <property type="entry name" value="Atg6/Beclin"/>
</dbReference>
<sequence>MSKCERCRKELKIDKSLITISENETERINALLSSLDKECVMSEESRSGKIESSEKDTKNAATSSKKEREIKRRIARKLDSGYNEIREKFLNEIEEMDKKMLYIQEFDEINEKERYIMKKSKDISKLCKDASKDFLRQDGSNEINKISDKYGLKGLGLGNELEGQGLSSNFGKKASISHEEESKQNNQRVKSTTDGEGDVNDESQDIRDSFIVLSKSSTDFAETGSDKEQSKKYKIIDTEKMGIEKDVTKVNEANNGSANTSKKVVTLQQSSTNGGTLENRQSGRRCIYDDSSQLHSQDSLGDANKVGDQSHERIGRALENSFKKFNKLCELVKGKSELPHPLCIDCSEELMILMERLVSDSIEEYSEYAELLLEMEKNDIMSGVDEDEQVESMEKEYNELKKQHANLQKESESLDSHLNKLMGKIDELEYENTVILAREKLALDKEKNEFETRLEQLNEELLATVDNYEKARTKLNELQQTNVYNDLFSIKFELGSNHVVVGTINGFRLGRVSVPMNIARSNTLNSPLSNSGGFGTSDDGNPNRSISVNNGVVSWNEINAAWGQLLLLLVTVAKKLNYEFKDYILIPMGSYSQIKRVSDDKQILELYGSGDLHLGRLFQNRRFDMAMVAFLGCLKELCKFVEVHNNPGLRSISPASTATNSGVNPSPKGYRTSFSSSLTENQTRAVRMPYKINGDLIGNVSIKMQFSNDETWTKALVYTLVNCKWLLAFASKFSIPDSFNYMF</sequence>
<dbReference type="GO" id="GO:0034272">
    <property type="term" value="C:phosphatidylinositol 3-kinase complex, class III, type II"/>
    <property type="evidence" value="ECO:0007669"/>
    <property type="project" value="TreeGrafter"/>
</dbReference>
<dbReference type="OrthoDB" id="20368at2759"/>
<feature type="region of interest" description="Disordered" evidence="3">
    <location>
        <begin position="654"/>
        <end position="674"/>
    </location>
</feature>
<dbReference type="PANTHER" id="PTHR12768:SF4">
    <property type="entry name" value="BECLIN-1"/>
    <property type="match status" value="1"/>
</dbReference>
<dbReference type="InterPro" id="IPR040455">
    <property type="entry name" value="Atg6_BARA"/>
</dbReference>
<comment type="caution">
    <text evidence="5">The sequence shown here is derived from an EMBL/GenBank/DDBJ whole genome shotgun (WGS) entry which is preliminary data.</text>
</comment>
<dbReference type="InterPro" id="IPR038274">
    <property type="entry name" value="Atg6/Beclin_C_sf"/>
</dbReference>
<dbReference type="GO" id="GO:0000407">
    <property type="term" value="C:phagophore assembly site"/>
    <property type="evidence" value="ECO:0007669"/>
    <property type="project" value="TreeGrafter"/>
</dbReference>
<dbReference type="GO" id="GO:0034271">
    <property type="term" value="C:phosphatidylinositol 3-kinase complex, class III, type I"/>
    <property type="evidence" value="ECO:0007669"/>
    <property type="project" value="TreeGrafter"/>
</dbReference>
<feature type="compositionally biased region" description="Polar residues" evidence="3">
    <location>
        <begin position="253"/>
        <end position="280"/>
    </location>
</feature>
<dbReference type="AlphaFoldDB" id="A0A1R1PWK5"/>
<evidence type="ECO:0000256" key="2">
    <source>
        <dbReference type="SAM" id="Coils"/>
    </source>
</evidence>
<keyword evidence="6" id="KW-1185">Reference proteome</keyword>
<feature type="region of interest" description="Disordered" evidence="3">
    <location>
        <begin position="253"/>
        <end position="282"/>
    </location>
</feature>
<protein>
    <submittedName>
        <fullName evidence="5">Beclin-1-like protein B</fullName>
    </submittedName>
</protein>
<gene>
    <name evidence="5" type="ORF">AX774_g1106</name>
</gene>
<dbReference type="Gene3D" id="1.10.418.40">
    <property type="entry name" value="Autophagy protein 6/Beclin 1"/>
    <property type="match status" value="1"/>
</dbReference>
<feature type="region of interest" description="Disordered" evidence="3">
    <location>
        <begin position="169"/>
        <end position="206"/>
    </location>
</feature>
<evidence type="ECO:0000259" key="4">
    <source>
        <dbReference type="Pfam" id="PF04111"/>
    </source>
</evidence>
<dbReference type="PANTHER" id="PTHR12768">
    <property type="entry name" value="BECLIN 1"/>
    <property type="match status" value="1"/>
</dbReference>
<feature type="coiled-coil region" evidence="2">
    <location>
        <begin position="383"/>
        <end position="481"/>
    </location>
</feature>
<dbReference type="EMBL" id="LSSK01000093">
    <property type="protein sequence ID" value="OMH85351.1"/>
    <property type="molecule type" value="Genomic_DNA"/>
</dbReference>
<evidence type="ECO:0000256" key="3">
    <source>
        <dbReference type="SAM" id="MobiDB-lite"/>
    </source>
</evidence>
<evidence type="ECO:0000313" key="6">
    <source>
        <dbReference type="Proteomes" id="UP000188320"/>
    </source>
</evidence>
<feature type="region of interest" description="Disordered" evidence="3">
    <location>
        <begin position="42"/>
        <end position="69"/>
    </location>
</feature>
<dbReference type="GO" id="GO:0000045">
    <property type="term" value="P:autophagosome assembly"/>
    <property type="evidence" value="ECO:0007669"/>
    <property type="project" value="TreeGrafter"/>
</dbReference>
<dbReference type="GO" id="GO:0000423">
    <property type="term" value="P:mitophagy"/>
    <property type="evidence" value="ECO:0007669"/>
    <property type="project" value="TreeGrafter"/>
</dbReference>
<feature type="compositionally biased region" description="Polar residues" evidence="3">
    <location>
        <begin position="654"/>
        <end position="664"/>
    </location>
</feature>
<keyword evidence="2" id="KW-0175">Coiled coil</keyword>
<proteinExistence type="inferred from homology"/>
<accession>A0A1R1PWK5</accession>
<feature type="domain" description="Atg6 BARA" evidence="4">
    <location>
        <begin position="548"/>
        <end position="731"/>
    </location>
</feature>
<evidence type="ECO:0000313" key="5">
    <source>
        <dbReference type="EMBL" id="OMH85351.1"/>
    </source>
</evidence>
<organism evidence="5 6">
    <name type="scientific">Zancudomyces culisetae</name>
    <name type="common">Gut fungus</name>
    <name type="synonym">Smittium culisetae</name>
    <dbReference type="NCBI Taxonomy" id="1213189"/>
    <lineage>
        <taxon>Eukaryota</taxon>
        <taxon>Fungi</taxon>
        <taxon>Fungi incertae sedis</taxon>
        <taxon>Zoopagomycota</taxon>
        <taxon>Kickxellomycotina</taxon>
        <taxon>Harpellomycetes</taxon>
        <taxon>Harpellales</taxon>
        <taxon>Legeriomycetaceae</taxon>
        <taxon>Zancudomyces</taxon>
    </lineage>
</organism>
<dbReference type="GO" id="GO:0030674">
    <property type="term" value="F:protein-macromolecule adaptor activity"/>
    <property type="evidence" value="ECO:0007669"/>
    <property type="project" value="TreeGrafter"/>
</dbReference>
<dbReference type="GO" id="GO:0043548">
    <property type="term" value="F:phosphatidylinositol 3-kinase binding"/>
    <property type="evidence" value="ECO:0007669"/>
    <property type="project" value="TreeGrafter"/>
</dbReference>
<name>A0A1R1PWK5_ZANCU</name>
<dbReference type="GO" id="GO:0045324">
    <property type="term" value="P:late endosome to vacuole transport"/>
    <property type="evidence" value="ECO:0007669"/>
    <property type="project" value="TreeGrafter"/>
</dbReference>
<dbReference type="Pfam" id="PF04111">
    <property type="entry name" value="APG6"/>
    <property type="match status" value="1"/>
</dbReference>
<dbReference type="GO" id="GO:0006995">
    <property type="term" value="P:cellular response to nitrogen starvation"/>
    <property type="evidence" value="ECO:0007669"/>
    <property type="project" value="TreeGrafter"/>
</dbReference>
<evidence type="ECO:0000256" key="1">
    <source>
        <dbReference type="ARBA" id="ARBA00005965"/>
    </source>
</evidence>
<feature type="compositionally biased region" description="Polar residues" evidence="3">
    <location>
        <begin position="184"/>
        <end position="194"/>
    </location>
</feature>
<comment type="similarity">
    <text evidence="1">Belongs to the beclin family.</text>
</comment>
<dbReference type="Proteomes" id="UP000188320">
    <property type="component" value="Unassembled WGS sequence"/>
</dbReference>
<reference evidence="6" key="1">
    <citation type="submission" date="2017-01" db="EMBL/GenBank/DDBJ databases">
        <authorList>
            <person name="Wang Y."/>
            <person name="White M."/>
            <person name="Kvist S."/>
            <person name="Moncalvo J.-M."/>
        </authorList>
    </citation>
    <scope>NUCLEOTIDE SEQUENCE [LARGE SCALE GENOMIC DNA]</scope>
    <source>
        <strain evidence="6">COL-18-3</strain>
    </source>
</reference>